<evidence type="ECO:0000313" key="6">
    <source>
        <dbReference type="EMBL" id="MDJ1130261.1"/>
    </source>
</evidence>
<dbReference type="RefSeq" id="WP_283713500.1">
    <property type="nucleotide sequence ID" value="NZ_JASJEW010000004.1"/>
</dbReference>
<evidence type="ECO:0000256" key="3">
    <source>
        <dbReference type="ARBA" id="ARBA00022741"/>
    </source>
</evidence>
<accession>A0ABT6ZMH5</accession>
<reference evidence="6" key="1">
    <citation type="submission" date="2023-05" db="EMBL/GenBank/DDBJ databases">
        <title>[olsenella] sp. nov., isolated from a pig farm feces dump.</title>
        <authorList>
            <person name="Chang Y.-H."/>
        </authorList>
    </citation>
    <scope>NUCLEOTIDE SEQUENCE</scope>
    <source>
        <strain evidence="6">YH-ols2217</strain>
    </source>
</reference>
<dbReference type="InterPro" id="IPR050095">
    <property type="entry name" value="ECF_ABC_transporter_ATP-bd"/>
</dbReference>
<dbReference type="InterPro" id="IPR017871">
    <property type="entry name" value="ABC_transporter-like_CS"/>
</dbReference>
<keyword evidence="7" id="KW-1185">Reference proteome</keyword>
<evidence type="ECO:0000259" key="5">
    <source>
        <dbReference type="PROSITE" id="PS50893"/>
    </source>
</evidence>
<dbReference type="PROSITE" id="PS50893">
    <property type="entry name" value="ABC_TRANSPORTER_2"/>
    <property type="match status" value="1"/>
</dbReference>
<protein>
    <submittedName>
        <fullName evidence="6">ATP-binding cassette domain-containing protein</fullName>
    </submittedName>
</protein>
<gene>
    <name evidence="6" type="ORF">QJ043_09255</name>
</gene>
<dbReference type="PROSITE" id="PS00211">
    <property type="entry name" value="ABC_TRANSPORTER_1"/>
    <property type="match status" value="1"/>
</dbReference>
<evidence type="ECO:0000256" key="4">
    <source>
        <dbReference type="ARBA" id="ARBA00022840"/>
    </source>
</evidence>
<dbReference type="GO" id="GO:0005524">
    <property type="term" value="F:ATP binding"/>
    <property type="evidence" value="ECO:0007669"/>
    <property type="project" value="UniProtKB-KW"/>
</dbReference>
<comment type="caution">
    <text evidence="6">The sequence shown here is derived from an EMBL/GenBank/DDBJ whole genome shotgun (WGS) entry which is preliminary data.</text>
</comment>
<dbReference type="PANTHER" id="PTHR43553">
    <property type="entry name" value="HEAVY METAL TRANSPORTER"/>
    <property type="match status" value="1"/>
</dbReference>
<keyword evidence="4 6" id="KW-0067">ATP-binding</keyword>
<dbReference type="InterPro" id="IPR003593">
    <property type="entry name" value="AAA+_ATPase"/>
</dbReference>
<dbReference type="EMBL" id="JASJEX010000005">
    <property type="protein sequence ID" value="MDJ1130261.1"/>
    <property type="molecule type" value="Genomic_DNA"/>
</dbReference>
<dbReference type="InterPro" id="IPR027417">
    <property type="entry name" value="P-loop_NTPase"/>
</dbReference>
<dbReference type="SUPFAM" id="SSF52540">
    <property type="entry name" value="P-loop containing nucleoside triphosphate hydrolases"/>
    <property type="match status" value="1"/>
</dbReference>
<dbReference type="Proteomes" id="UP001431693">
    <property type="component" value="Unassembled WGS sequence"/>
</dbReference>
<dbReference type="Pfam" id="PF00005">
    <property type="entry name" value="ABC_tran"/>
    <property type="match status" value="1"/>
</dbReference>
<proteinExistence type="inferred from homology"/>
<dbReference type="InterPro" id="IPR015856">
    <property type="entry name" value="ABC_transpr_CbiO/EcfA_su"/>
</dbReference>
<sequence length="297" mass="31040">MSIELRDVSFAYDGASPLLRGFSLTVPHGSCLALIGQTGSGKSTVLKLMTGVLRPDAGTVLVDERPAWLPGHGLRRRPRREPGLYRRVGYVMQRPERQLFAPTVAEDVAFGPKNLGLSDRDAEQAADEALDYLGVRDLAGASPFELSGGQQRLVAIAGVLAMNPGNLVLDEPMASLDPRGRERMRGLLRRLLDDGVTCVLVTHELDDAAALADSVAVMDEGALVSQGAPGEVFRDAAGLEALGLGLPAPVAFAQRLADLLGPRAPEALTEGCPLDVGALADVLAGLAPCAHAEGGAS</sequence>
<evidence type="ECO:0000256" key="1">
    <source>
        <dbReference type="ARBA" id="ARBA00005417"/>
    </source>
</evidence>
<keyword evidence="2" id="KW-0813">Transport</keyword>
<comment type="similarity">
    <text evidence="1">Belongs to the ABC transporter superfamily.</text>
</comment>
<evidence type="ECO:0000256" key="2">
    <source>
        <dbReference type="ARBA" id="ARBA00022448"/>
    </source>
</evidence>
<evidence type="ECO:0000313" key="7">
    <source>
        <dbReference type="Proteomes" id="UP001431693"/>
    </source>
</evidence>
<dbReference type="InterPro" id="IPR003439">
    <property type="entry name" value="ABC_transporter-like_ATP-bd"/>
</dbReference>
<dbReference type="Gene3D" id="3.40.50.300">
    <property type="entry name" value="P-loop containing nucleotide triphosphate hydrolases"/>
    <property type="match status" value="1"/>
</dbReference>
<dbReference type="SMART" id="SM00382">
    <property type="entry name" value="AAA"/>
    <property type="match status" value="1"/>
</dbReference>
<organism evidence="6 7">
    <name type="scientific">Kribbibacterium absianum</name>
    <dbReference type="NCBI Taxonomy" id="3044210"/>
    <lineage>
        <taxon>Bacteria</taxon>
        <taxon>Bacillati</taxon>
        <taxon>Actinomycetota</taxon>
        <taxon>Coriobacteriia</taxon>
        <taxon>Coriobacteriales</taxon>
        <taxon>Kribbibacteriaceae</taxon>
        <taxon>Kribbibacterium</taxon>
    </lineage>
</organism>
<name>A0ABT6ZMH5_9ACTN</name>
<keyword evidence="3" id="KW-0547">Nucleotide-binding</keyword>
<feature type="domain" description="ABC transporter" evidence="5">
    <location>
        <begin position="3"/>
        <end position="245"/>
    </location>
</feature>
<dbReference type="CDD" id="cd03225">
    <property type="entry name" value="ABC_cobalt_CbiO_domain1"/>
    <property type="match status" value="1"/>
</dbReference>